<keyword evidence="13" id="KW-0121">Carboxypeptidase</keyword>
<dbReference type="InterPro" id="IPR012338">
    <property type="entry name" value="Beta-lactam/transpept-like"/>
</dbReference>
<evidence type="ECO:0000256" key="7">
    <source>
        <dbReference type="PIRSR" id="PIRSR618044-1"/>
    </source>
</evidence>
<feature type="active site" description="Proton acceptor" evidence="7">
    <location>
        <position position="52"/>
    </location>
</feature>
<evidence type="ECO:0000259" key="12">
    <source>
        <dbReference type="Pfam" id="PF00768"/>
    </source>
</evidence>
<dbReference type="RefSeq" id="WP_244523251.1">
    <property type="nucleotide sequence ID" value="NZ_FORF01000014.1"/>
</dbReference>
<dbReference type="InterPro" id="IPR018044">
    <property type="entry name" value="Peptidase_S11"/>
</dbReference>
<evidence type="ECO:0000256" key="10">
    <source>
        <dbReference type="SAM" id="MobiDB-lite"/>
    </source>
</evidence>
<name>A0A1I3Q5J3_9HYPH</name>
<dbReference type="GO" id="GO:0006508">
    <property type="term" value="P:proteolysis"/>
    <property type="evidence" value="ECO:0007669"/>
    <property type="project" value="InterPro"/>
</dbReference>
<gene>
    <name evidence="13" type="ORF">SAMN03080618_02534</name>
</gene>
<keyword evidence="3" id="KW-0378">Hydrolase</keyword>
<dbReference type="GO" id="GO:0009252">
    <property type="term" value="P:peptidoglycan biosynthetic process"/>
    <property type="evidence" value="ECO:0007669"/>
    <property type="project" value="UniProtKB-KW"/>
</dbReference>
<evidence type="ECO:0000256" key="3">
    <source>
        <dbReference type="ARBA" id="ARBA00022801"/>
    </source>
</evidence>
<dbReference type="GO" id="GO:0009002">
    <property type="term" value="F:serine-type D-Ala-D-Ala carboxypeptidase activity"/>
    <property type="evidence" value="ECO:0007669"/>
    <property type="project" value="InterPro"/>
</dbReference>
<sequence length="364" mass="38538">MRGKTVGSAIAAMLCFTGALQAGPSLLLDLDNGKVLAAEDAFAPWYPASLTKLMTTYVTYRAIAAGEVTMKSPVRISQRAAKEPPSRMGFKPGSVLTVDSAIKILMVKSANDVSAALAESIAGSSSAFVERMNAEARRLGMSGTHFVNAHGLHADAQVTNAHDLAVLAMTLRNEFPQYKKYYELEAIVVDNKTIDNTNELIRRFDGANGMKTGYTCPSGFNLIATASRNGRNLLAVVIGEPTVEARGDKTADLLARGFATAATDAPYIGQLRPSGREPKQAVNLRSTICTEAHWKAVTEARAPSGKPAFKSPHLREPTRTPIAVTVALGGATGPESKAPRYADVPIPTPRPTDYVPVAASAQGG</sequence>
<feature type="signal peptide" evidence="11">
    <location>
        <begin position="1"/>
        <end position="22"/>
    </location>
</feature>
<evidence type="ECO:0000256" key="6">
    <source>
        <dbReference type="ARBA" id="ARBA00023316"/>
    </source>
</evidence>
<proteinExistence type="inferred from homology"/>
<accession>A0A1I3Q5J3</accession>
<feature type="binding site" evidence="8">
    <location>
        <position position="211"/>
    </location>
    <ligand>
        <name>substrate</name>
    </ligand>
</feature>
<dbReference type="PANTHER" id="PTHR21581">
    <property type="entry name" value="D-ALANYL-D-ALANINE CARBOXYPEPTIDASE"/>
    <property type="match status" value="1"/>
</dbReference>
<feature type="domain" description="Peptidase S11 D-alanyl-D-alanine carboxypeptidase A N-terminal" evidence="12">
    <location>
        <begin position="20"/>
        <end position="241"/>
    </location>
</feature>
<keyword evidence="13" id="KW-0645">Protease</keyword>
<feature type="active site" description="Acyl-ester intermediate" evidence="7">
    <location>
        <position position="49"/>
    </location>
</feature>
<comment type="similarity">
    <text evidence="1 9">Belongs to the peptidase S11 family.</text>
</comment>
<protein>
    <submittedName>
        <fullName evidence="13">D-alanyl-D-alanine carboxypeptidase</fullName>
    </submittedName>
</protein>
<keyword evidence="2 11" id="KW-0732">Signal</keyword>
<feature type="region of interest" description="Disordered" evidence="10">
    <location>
        <begin position="328"/>
        <end position="364"/>
    </location>
</feature>
<evidence type="ECO:0000256" key="2">
    <source>
        <dbReference type="ARBA" id="ARBA00022729"/>
    </source>
</evidence>
<dbReference type="SUPFAM" id="SSF56601">
    <property type="entry name" value="beta-lactamase/transpeptidase-like"/>
    <property type="match status" value="1"/>
</dbReference>
<dbReference type="GO" id="GO:0008360">
    <property type="term" value="P:regulation of cell shape"/>
    <property type="evidence" value="ECO:0007669"/>
    <property type="project" value="UniProtKB-KW"/>
</dbReference>
<evidence type="ECO:0000313" key="14">
    <source>
        <dbReference type="Proteomes" id="UP000242763"/>
    </source>
</evidence>
<keyword evidence="6" id="KW-0961">Cell wall biogenesis/degradation</keyword>
<evidence type="ECO:0000256" key="5">
    <source>
        <dbReference type="ARBA" id="ARBA00022984"/>
    </source>
</evidence>
<evidence type="ECO:0000256" key="4">
    <source>
        <dbReference type="ARBA" id="ARBA00022960"/>
    </source>
</evidence>
<dbReference type="PANTHER" id="PTHR21581:SF6">
    <property type="entry name" value="TRAFFICKING PROTEIN PARTICLE COMPLEX SUBUNIT 12"/>
    <property type="match status" value="1"/>
</dbReference>
<reference evidence="14" key="1">
    <citation type="submission" date="2016-10" db="EMBL/GenBank/DDBJ databases">
        <authorList>
            <person name="Varghese N."/>
            <person name="Submissions S."/>
        </authorList>
    </citation>
    <scope>NUCLEOTIDE SEQUENCE [LARGE SCALE GENOMIC DNA]</scope>
    <source>
        <strain evidence="14">DSM 21857</strain>
    </source>
</reference>
<keyword evidence="4" id="KW-0133">Cell shape</keyword>
<feature type="active site" evidence="7">
    <location>
        <position position="109"/>
    </location>
</feature>
<feature type="chain" id="PRO_5017306312" evidence="11">
    <location>
        <begin position="23"/>
        <end position="364"/>
    </location>
</feature>
<dbReference type="Pfam" id="PF00768">
    <property type="entry name" value="Peptidase_S11"/>
    <property type="match status" value="1"/>
</dbReference>
<dbReference type="InterPro" id="IPR001967">
    <property type="entry name" value="Peptidase_S11_N"/>
</dbReference>
<organism evidence="13 14">
    <name type="scientific">Aquamicrobium aerolatum DSM 21857</name>
    <dbReference type="NCBI Taxonomy" id="1121003"/>
    <lineage>
        <taxon>Bacteria</taxon>
        <taxon>Pseudomonadati</taxon>
        <taxon>Pseudomonadota</taxon>
        <taxon>Alphaproteobacteria</taxon>
        <taxon>Hyphomicrobiales</taxon>
        <taxon>Phyllobacteriaceae</taxon>
        <taxon>Aerobium</taxon>
    </lineage>
</organism>
<evidence type="ECO:0000256" key="1">
    <source>
        <dbReference type="ARBA" id="ARBA00007164"/>
    </source>
</evidence>
<dbReference type="AlphaFoldDB" id="A0A1I3Q5J3"/>
<keyword evidence="14" id="KW-1185">Reference proteome</keyword>
<dbReference type="Proteomes" id="UP000242763">
    <property type="component" value="Unassembled WGS sequence"/>
</dbReference>
<keyword evidence="5" id="KW-0573">Peptidoglycan synthesis</keyword>
<dbReference type="Gene3D" id="3.40.710.10">
    <property type="entry name" value="DD-peptidase/beta-lactamase superfamily"/>
    <property type="match status" value="1"/>
</dbReference>
<evidence type="ECO:0000256" key="9">
    <source>
        <dbReference type="RuleBase" id="RU004016"/>
    </source>
</evidence>
<dbReference type="STRING" id="1121003.SAMN03080618_02534"/>
<evidence type="ECO:0000313" key="13">
    <source>
        <dbReference type="EMBL" id="SFJ28940.1"/>
    </source>
</evidence>
<evidence type="ECO:0000256" key="11">
    <source>
        <dbReference type="SAM" id="SignalP"/>
    </source>
</evidence>
<dbReference type="PRINTS" id="PR00725">
    <property type="entry name" value="DADACBPTASE1"/>
</dbReference>
<dbReference type="EMBL" id="FORF01000014">
    <property type="protein sequence ID" value="SFJ28940.1"/>
    <property type="molecule type" value="Genomic_DNA"/>
</dbReference>
<dbReference type="GO" id="GO:0071555">
    <property type="term" value="P:cell wall organization"/>
    <property type="evidence" value="ECO:0007669"/>
    <property type="project" value="UniProtKB-KW"/>
</dbReference>
<evidence type="ECO:0000256" key="8">
    <source>
        <dbReference type="PIRSR" id="PIRSR618044-2"/>
    </source>
</evidence>